<dbReference type="Pfam" id="PF05656">
    <property type="entry name" value="DUF805"/>
    <property type="match status" value="1"/>
</dbReference>
<evidence type="ECO:0000313" key="3">
    <source>
        <dbReference type="Proteomes" id="UP001501563"/>
    </source>
</evidence>
<keyword evidence="1" id="KW-0472">Membrane</keyword>
<keyword evidence="1" id="KW-1133">Transmembrane helix</keyword>
<evidence type="ECO:0000313" key="2">
    <source>
        <dbReference type="EMBL" id="GAA3906785.1"/>
    </source>
</evidence>
<comment type="caution">
    <text evidence="2">The sequence shown here is derived from an EMBL/GenBank/DDBJ whole genome shotgun (WGS) entry which is preliminary data.</text>
</comment>
<protein>
    <recommendedName>
        <fullName evidence="4">DUF805 domain-containing protein</fullName>
    </recommendedName>
</protein>
<feature type="transmembrane region" description="Helical" evidence="1">
    <location>
        <begin position="23"/>
        <end position="44"/>
    </location>
</feature>
<dbReference type="PANTHER" id="PTHR34980">
    <property type="entry name" value="INNER MEMBRANE PROTEIN-RELATED-RELATED"/>
    <property type="match status" value="1"/>
</dbReference>
<name>A0ABP7LQT8_9ACTN</name>
<evidence type="ECO:0000256" key="1">
    <source>
        <dbReference type="SAM" id="Phobius"/>
    </source>
</evidence>
<dbReference type="InterPro" id="IPR008523">
    <property type="entry name" value="DUF805"/>
</dbReference>
<accession>A0ABP7LQT8</accession>
<dbReference type="PANTHER" id="PTHR34980:SF2">
    <property type="entry name" value="INNER MEMBRANE PROTEIN YHAH-RELATED"/>
    <property type="match status" value="1"/>
</dbReference>
<sequence>MHWIIDVFKKYAVFSGRARRQEFWVFFLFNLIATNVVTFAGRAIDSSVPLIVYTLVIALPLLGLAVRRLHDTDRSGWWFLLTFVPFGVIALIVFYATAGKPEENEYGPNPKFAAAQ</sequence>
<dbReference type="RefSeq" id="WP_345554511.1">
    <property type="nucleotide sequence ID" value="NZ_BAAAZA010000066.1"/>
</dbReference>
<reference evidence="3" key="1">
    <citation type="journal article" date="2019" name="Int. J. Syst. Evol. Microbiol.">
        <title>The Global Catalogue of Microorganisms (GCM) 10K type strain sequencing project: providing services to taxonomists for standard genome sequencing and annotation.</title>
        <authorList>
            <consortium name="The Broad Institute Genomics Platform"/>
            <consortium name="The Broad Institute Genome Sequencing Center for Infectious Disease"/>
            <person name="Wu L."/>
            <person name="Ma J."/>
        </authorList>
    </citation>
    <scope>NUCLEOTIDE SEQUENCE [LARGE SCALE GENOMIC DNA]</scope>
    <source>
        <strain evidence="3">JCM 16578</strain>
    </source>
</reference>
<keyword evidence="1" id="KW-0812">Transmembrane</keyword>
<dbReference type="EMBL" id="BAAAZA010000066">
    <property type="protein sequence ID" value="GAA3906785.1"/>
    <property type="molecule type" value="Genomic_DNA"/>
</dbReference>
<proteinExistence type="predicted"/>
<keyword evidence="3" id="KW-1185">Reference proteome</keyword>
<feature type="transmembrane region" description="Helical" evidence="1">
    <location>
        <begin position="78"/>
        <end position="98"/>
    </location>
</feature>
<feature type="transmembrane region" description="Helical" evidence="1">
    <location>
        <begin position="50"/>
        <end position="66"/>
    </location>
</feature>
<gene>
    <name evidence="2" type="ORF">GCM10022207_90260</name>
</gene>
<organism evidence="2 3">
    <name type="scientific">Streptomyces lannensis</name>
    <dbReference type="NCBI Taxonomy" id="766498"/>
    <lineage>
        <taxon>Bacteria</taxon>
        <taxon>Bacillati</taxon>
        <taxon>Actinomycetota</taxon>
        <taxon>Actinomycetes</taxon>
        <taxon>Kitasatosporales</taxon>
        <taxon>Streptomycetaceae</taxon>
        <taxon>Streptomyces</taxon>
    </lineage>
</organism>
<dbReference type="Proteomes" id="UP001501563">
    <property type="component" value="Unassembled WGS sequence"/>
</dbReference>
<evidence type="ECO:0008006" key="4">
    <source>
        <dbReference type="Google" id="ProtNLM"/>
    </source>
</evidence>